<dbReference type="FunFam" id="3.30.2350.10:FF:000011">
    <property type="entry name" value="tRNA pseudouridine synthase B"/>
    <property type="match status" value="1"/>
</dbReference>
<reference evidence="9" key="1">
    <citation type="submission" date="2016-10" db="EMBL/GenBank/DDBJ databases">
        <authorList>
            <person name="Varghese N."/>
            <person name="Submissions S."/>
        </authorList>
    </citation>
    <scope>NUCLEOTIDE SEQUENCE [LARGE SCALE GENOMIC DNA]</scope>
    <source>
        <strain evidence="9">ATCC 700379</strain>
    </source>
</reference>
<proteinExistence type="inferred from homology"/>
<dbReference type="HAMAP" id="MF_01080">
    <property type="entry name" value="TruB_bact"/>
    <property type="match status" value="1"/>
</dbReference>
<dbReference type="EMBL" id="FOOY01000003">
    <property type="protein sequence ID" value="SFG00700.1"/>
    <property type="molecule type" value="Genomic_DNA"/>
</dbReference>
<dbReference type="STRING" id="269670.SAMN02982927_00382"/>
<dbReference type="InterPro" id="IPR032819">
    <property type="entry name" value="TruB_C"/>
</dbReference>
<dbReference type="EC" id="5.4.99.25" evidence="5"/>
<protein>
    <recommendedName>
        <fullName evidence="5">tRNA pseudouridine synthase B</fullName>
        <ecNumber evidence="5">5.4.99.25</ecNumber>
    </recommendedName>
    <alternativeName>
        <fullName evidence="5">tRNA pseudouridine(55) synthase</fullName>
        <shortName evidence="5">Psi55 synthase</shortName>
    </alternativeName>
    <alternativeName>
        <fullName evidence="5">tRNA pseudouridylate synthase</fullName>
    </alternativeName>
    <alternativeName>
        <fullName evidence="5">tRNA-uridine isomerase</fullName>
    </alternativeName>
</protein>
<dbReference type="SUPFAM" id="SSF55120">
    <property type="entry name" value="Pseudouridine synthase"/>
    <property type="match status" value="1"/>
</dbReference>
<dbReference type="Proteomes" id="UP000198752">
    <property type="component" value="Unassembled WGS sequence"/>
</dbReference>
<feature type="active site" description="Nucleophile" evidence="5">
    <location>
        <position position="41"/>
    </location>
</feature>
<dbReference type="OrthoDB" id="9802309at2"/>
<comment type="similarity">
    <text evidence="2 5">Belongs to the pseudouridine synthase TruB family. Type 1 subfamily.</text>
</comment>
<comment type="function">
    <text evidence="5">Responsible for synthesis of pseudouridine from uracil-55 in the psi GC loop of transfer RNAs.</text>
</comment>
<feature type="domain" description="tRNA pseudouridylate synthase B C-terminal" evidence="7">
    <location>
        <begin position="179"/>
        <end position="234"/>
    </location>
</feature>
<dbReference type="PANTHER" id="PTHR13767">
    <property type="entry name" value="TRNA-PSEUDOURIDINE SYNTHASE"/>
    <property type="match status" value="1"/>
</dbReference>
<dbReference type="PANTHER" id="PTHR13767:SF2">
    <property type="entry name" value="PSEUDOURIDYLATE SYNTHASE TRUB1"/>
    <property type="match status" value="1"/>
</dbReference>
<evidence type="ECO:0000256" key="4">
    <source>
        <dbReference type="ARBA" id="ARBA00023235"/>
    </source>
</evidence>
<evidence type="ECO:0000256" key="1">
    <source>
        <dbReference type="ARBA" id="ARBA00000385"/>
    </source>
</evidence>
<dbReference type="InterPro" id="IPR002501">
    <property type="entry name" value="PsdUridine_synth_N"/>
</dbReference>
<dbReference type="CDD" id="cd02573">
    <property type="entry name" value="PseudoU_synth_EcTruB"/>
    <property type="match status" value="1"/>
</dbReference>
<keyword evidence="9" id="KW-1185">Reference proteome</keyword>
<dbReference type="InterPro" id="IPR020103">
    <property type="entry name" value="PsdUridine_synth_cat_dom_sf"/>
</dbReference>
<evidence type="ECO:0000256" key="2">
    <source>
        <dbReference type="ARBA" id="ARBA00005642"/>
    </source>
</evidence>
<dbReference type="InterPro" id="IPR014780">
    <property type="entry name" value="tRNA_psdUridine_synth_TruB"/>
</dbReference>
<dbReference type="GO" id="GO:1990481">
    <property type="term" value="P:mRNA pseudouridine synthesis"/>
    <property type="evidence" value="ECO:0007669"/>
    <property type="project" value="TreeGrafter"/>
</dbReference>
<dbReference type="Pfam" id="PF16198">
    <property type="entry name" value="TruB_C_2"/>
    <property type="match status" value="1"/>
</dbReference>
<dbReference type="GO" id="GO:0160148">
    <property type="term" value="F:tRNA pseudouridine(55) synthase activity"/>
    <property type="evidence" value="ECO:0007669"/>
    <property type="project" value="UniProtKB-EC"/>
</dbReference>
<dbReference type="GO" id="GO:0031119">
    <property type="term" value="P:tRNA pseudouridine synthesis"/>
    <property type="evidence" value="ECO:0007669"/>
    <property type="project" value="UniProtKB-UniRule"/>
</dbReference>
<name>A0A1I2NC90_9BACL</name>
<evidence type="ECO:0000256" key="5">
    <source>
        <dbReference type="HAMAP-Rule" id="MF_01080"/>
    </source>
</evidence>
<dbReference type="GO" id="GO:0003723">
    <property type="term" value="F:RNA binding"/>
    <property type="evidence" value="ECO:0007669"/>
    <property type="project" value="InterPro"/>
</dbReference>
<keyword evidence="3 5" id="KW-0819">tRNA processing</keyword>
<evidence type="ECO:0000259" key="7">
    <source>
        <dbReference type="Pfam" id="PF16198"/>
    </source>
</evidence>
<evidence type="ECO:0000256" key="3">
    <source>
        <dbReference type="ARBA" id="ARBA00022694"/>
    </source>
</evidence>
<comment type="catalytic activity">
    <reaction evidence="1 5">
        <text>uridine(55) in tRNA = pseudouridine(55) in tRNA</text>
        <dbReference type="Rhea" id="RHEA:42532"/>
        <dbReference type="Rhea" id="RHEA-COMP:10101"/>
        <dbReference type="Rhea" id="RHEA-COMP:10102"/>
        <dbReference type="ChEBI" id="CHEBI:65314"/>
        <dbReference type="ChEBI" id="CHEBI:65315"/>
        <dbReference type="EC" id="5.4.99.25"/>
    </reaction>
</comment>
<dbReference type="NCBIfam" id="TIGR00431">
    <property type="entry name" value="TruB"/>
    <property type="match status" value="1"/>
</dbReference>
<dbReference type="AlphaFoldDB" id="A0A1I2NC90"/>
<dbReference type="RefSeq" id="WP_093669478.1">
    <property type="nucleotide sequence ID" value="NZ_FOOY01000003.1"/>
</dbReference>
<keyword evidence="4 5" id="KW-0413">Isomerase</keyword>
<accession>A0A1I2NC90</accession>
<evidence type="ECO:0000313" key="9">
    <source>
        <dbReference type="Proteomes" id="UP000198752"/>
    </source>
</evidence>
<organism evidence="8 9">
    <name type="scientific">Sporolactobacillus nakayamae</name>
    <dbReference type="NCBI Taxonomy" id="269670"/>
    <lineage>
        <taxon>Bacteria</taxon>
        <taxon>Bacillati</taxon>
        <taxon>Bacillota</taxon>
        <taxon>Bacilli</taxon>
        <taxon>Bacillales</taxon>
        <taxon>Sporolactobacillaceae</taxon>
        <taxon>Sporolactobacillus</taxon>
    </lineage>
</organism>
<evidence type="ECO:0000313" key="8">
    <source>
        <dbReference type="EMBL" id="SFG00700.1"/>
    </source>
</evidence>
<dbReference type="Gene3D" id="3.30.2350.10">
    <property type="entry name" value="Pseudouridine synthase"/>
    <property type="match status" value="1"/>
</dbReference>
<evidence type="ECO:0000259" key="6">
    <source>
        <dbReference type="Pfam" id="PF01509"/>
    </source>
</evidence>
<sequence>MPEYNGLLPLYKPKGMTSHDCVFQMRKLLKFRKIGHTGTLDPAVEGVLVLCLGKATKIAQYLLDYSKAYQGVIRLGTSTTTEDAEGEVIDSKTVSESFAKETVEQAMQSLVGEIEQSAPMYSAVKVNGRKLYEYARAGIPVTPPIRKVSIYQFEVDSDASSFSTDLPFKVSCSKGTYIRTLAVALGQRMGYPAHLHRMTRIQAGPFSLADCFTFEQIEQQLAEDRFADTLKPLAYGLSLMDRWVVSDELVEKIAHGAILPAPEQFGAGPHAVFTEQDECLAIYRRHPEKPGMVKPDKVLASDPNS</sequence>
<dbReference type="Pfam" id="PF01509">
    <property type="entry name" value="TruB_N"/>
    <property type="match status" value="1"/>
</dbReference>
<gene>
    <name evidence="5" type="primary">truB</name>
    <name evidence="8" type="ORF">SAMN02982927_00382</name>
</gene>
<feature type="domain" description="Pseudouridine synthase II N-terminal" evidence="6">
    <location>
        <begin position="26"/>
        <end position="178"/>
    </location>
</feature>